<dbReference type="InterPro" id="IPR045885">
    <property type="entry name" value="GalNAc-T"/>
</dbReference>
<dbReference type="InterPro" id="IPR029044">
    <property type="entry name" value="Nucleotide-diphossugar_trans"/>
</dbReference>
<keyword evidence="4" id="KW-0735">Signal-anchor</keyword>
<evidence type="ECO:0000256" key="1">
    <source>
        <dbReference type="ARBA" id="ARBA00004606"/>
    </source>
</evidence>
<dbReference type="CDD" id="cd02510">
    <property type="entry name" value="pp-GalNAc-T"/>
    <property type="match status" value="1"/>
</dbReference>
<dbReference type="EMBL" id="KB311498">
    <property type="protein sequence ID" value="ELT89149.1"/>
    <property type="molecule type" value="Genomic_DNA"/>
</dbReference>
<keyword evidence="5" id="KW-1133">Transmembrane helix</keyword>
<evidence type="ECO:0000256" key="2">
    <source>
        <dbReference type="ARBA" id="ARBA00005680"/>
    </source>
</evidence>
<dbReference type="PANTHER" id="PTHR11675">
    <property type="entry name" value="N-ACETYLGALACTOSAMINYLTRANSFERASE"/>
    <property type="match status" value="1"/>
</dbReference>
<accession>R7T6G0</accession>
<keyword evidence="3" id="KW-0812">Transmembrane</keyword>
<reference evidence="12" key="1">
    <citation type="submission" date="2012-12" db="EMBL/GenBank/DDBJ databases">
        <authorList>
            <person name="Hellsten U."/>
            <person name="Grimwood J."/>
            <person name="Chapman J.A."/>
            <person name="Shapiro H."/>
            <person name="Aerts A."/>
            <person name="Otillar R.P."/>
            <person name="Terry A.Y."/>
            <person name="Boore J.L."/>
            <person name="Simakov O."/>
            <person name="Marletaz F."/>
            <person name="Cho S.-J."/>
            <person name="Edsinger-Gonzales E."/>
            <person name="Havlak P."/>
            <person name="Kuo D.-H."/>
            <person name="Larsson T."/>
            <person name="Lv J."/>
            <person name="Arendt D."/>
            <person name="Savage R."/>
            <person name="Osoegawa K."/>
            <person name="de Jong P."/>
            <person name="Lindberg D.R."/>
            <person name="Seaver E.C."/>
            <person name="Weisblat D.A."/>
            <person name="Putnam N.H."/>
            <person name="Grigoriev I.V."/>
            <person name="Rokhsar D.S."/>
        </authorList>
    </citation>
    <scope>NUCLEOTIDE SEQUENCE</scope>
    <source>
        <strain evidence="12">I ESC-2004</strain>
    </source>
</reference>
<dbReference type="GO" id="GO:0006493">
    <property type="term" value="P:protein O-linked glycosylation"/>
    <property type="evidence" value="ECO:0007669"/>
    <property type="project" value="TreeGrafter"/>
</dbReference>
<evidence type="ECO:0000256" key="3">
    <source>
        <dbReference type="ARBA" id="ARBA00022692"/>
    </source>
</evidence>
<dbReference type="OMA" id="YDDDWFM"/>
<dbReference type="STRING" id="283909.R7T6G0"/>
<dbReference type="Pfam" id="PF00535">
    <property type="entry name" value="Glycos_transf_2"/>
    <property type="match status" value="1"/>
</dbReference>
<dbReference type="GO" id="GO:0004653">
    <property type="term" value="F:polypeptide N-acetylgalactosaminyltransferase activity"/>
    <property type="evidence" value="ECO:0007669"/>
    <property type="project" value="TreeGrafter"/>
</dbReference>
<feature type="non-terminal residue" evidence="10">
    <location>
        <position position="358"/>
    </location>
</feature>
<dbReference type="AlphaFoldDB" id="R7T6G0"/>
<evidence type="ECO:0000256" key="8">
    <source>
        <dbReference type="ARBA" id="ARBA00037847"/>
    </source>
</evidence>
<protein>
    <recommendedName>
        <fullName evidence="9">Glycosyltransferase 2-like domain-containing protein</fullName>
    </recommendedName>
</protein>
<sequence>ETNFDQYSMNVQLSNTVPLDRSILDTRNPECHVVQFSQQLKVSIIVPFYDESWSMLLRMLHSVIDRTPDALLEEIILIDDKSSRDYLKAPLDEYCKVLSPKIRIIRSEHREGLMRGRMVGAKEAKADTLVFLDAHVECNEGWLDPLLQIIMDHPRAIAVPTMDNIDPQTIKYESWNHVAYGGFTWNMEYQWKVLPDTLVNKLISKTQPFPSPTTIGCAMAMNRDYFFEIGGFDEGMFIWGGENLEISFKTWMCGEGLYISPCSRVGHLFRTILPYVFPNQYGGGMVRQKNYQRVAEVWMDEYKELFYASTGVRVNMTRSERSSLDDRIALRERLRCHSFGWFLANVIPEMPIPQPTAQ</sequence>
<evidence type="ECO:0000313" key="12">
    <source>
        <dbReference type="Proteomes" id="UP000014760"/>
    </source>
</evidence>
<comment type="similarity">
    <text evidence="2">Belongs to the glycosyltransferase 2 family. GalNAc-T subfamily.</text>
</comment>
<dbReference type="PANTHER" id="PTHR11675:SF63">
    <property type="entry name" value="POLYPEPTIDE N-ACETYLGALACTOSAMINYLTRANSFERASE"/>
    <property type="match status" value="1"/>
</dbReference>
<evidence type="ECO:0000313" key="11">
    <source>
        <dbReference type="EnsemblMetazoa" id="CapteP34275"/>
    </source>
</evidence>
<evidence type="ECO:0000256" key="4">
    <source>
        <dbReference type="ARBA" id="ARBA00022968"/>
    </source>
</evidence>
<dbReference type="Gene3D" id="3.90.550.10">
    <property type="entry name" value="Spore Coat Polysaccharide Biosynthesis Protein SpsA, Chain A"/>
    <property type="match status" value="1"/>
</dbReference>
<dbReference type="GO" id="GO:0016020">
    <property type="term" value="C:membrane"/>
    <property type="evidence" value="ECO:0007669"/>
    <property type="project" value="UniProtKB-SubCell"/>
</dbReference>
<reference evidence="10 12" key="2">
    <citation type="journal article" date="2013" name="Nature">
        <title>Insights into bilaterian evolution from three spiralian genomes.</title>
        <authorList>
            <person name="Simakov O."/>
            <person name="Marletaz F."/>
            <person name="Cho S.J."/>
            <person name="Edsinger-Gonzales E."/>
            <person name="Havlak P."/>
            <person name="Hellsten U."/>
            <person name="Kuo D.H."/>
            <person name="Larsson T."/>
            <person name="Lv J."/>
            <person name="Arendt D."/>
            <person name="Savage R."/>
            <person name="Osoegawa K."/>
            <person name="de Jong P."/>
            <person name="Grimwood J."/>
            <person name="Chapman J.A."/>
            <person name="Shapiro H."/>
            <person name="Aerts A."/>
            <person name="Otillar R.P."/>
            <person name="Terry A.Y."/>
            <person name="Boore J.L."/>
            <person name="Grigoriev I.V."/>
            <person name="Lindberg D.R."/>
            <person name="Seaver E.C."/>
            <person name="Weisblat D.A."/>
            <person name="Putnam N.H."/>
            <person name="Rokhsar D.S."/>
        </authorList>
    </citation>
    <scope>NUCLEOTIDE SEQUENCE</scope>
    <source>
        <strain evidence="10 12">I ESC-2004</strain>
    </source>
</reference>
<dbReference type="InterPro" id="IPR001173">
    <property type="entry name" value="Glyco_trans_2-like"/>
</dbReference>
<dbReference type="HOGENOM" id="CLU_013477_0_0_1"/>
<comment type="subcellular location">
    <subcellularLocation>
        <location evidence="8">Endomembrane system</location>
        <topology evidence="8">Single-pass membrane protein</topology>
    </subcellularLocation>
    <subcellularLocation>
        <location evidence="1">Membrane</location>
        <topology evidence="1">Single-pass type II membrane protein</topology>
    </subcellularLocation>
</comment>
<feature type="domain" description="Glycosyltransferase 2-like" evidence="9">
    <location>
        <begin position="43"/>
        <end position="226"/>
    </location>
</feature>
<dbReference type="OrthoDB" id="9982049at2759"/>
<dbReference type="EnsemblMetazoa" id="CapteT34275">
    <property type="protein sequence ID" value="CapteP34275"/>
    <property type="gene ID" value="CapteG34275"/>
</dbReference>
<proteinExistence type="inferred from homology"/>
<dbReference type="Proteomes" id="UP000014760">
    <property type="component" value="Unassembled WGS sequence"/>
</dbReference>
<name>R7T6G0_CAPTE</name>
<dbReference type="GO" id="GO:0005794">
    <property type="term" value="C:Golgi apparatus"/>
    <property type="evidence" value="ECO:0007669"/>
    <property type="project" value="TreeGrafter"/>
</dbReference>
<keyword evidence="12" id="KW-1185">Reference proteome</keyword>
<evidence type="ECO:0000256" key="6">
    <source>
        <dbReference type="ARBA" id="ARBA00023136"/>
    </source>
</evidence>
<gene>
    <name evidence="10" type="ORF">CAPTEDRAFT_34275</name>
</gene>
<organism evidence="10">
    <name type="scientific">Capitella teleta</name>
    <name type="common">Polychaete worm</name>
    <dbReference type="NCBI Taxonomy" id="283909"/>
    <lineage>
        <taxon>Eukaryota</taxon>
        <taxon>Metazoa</taxon>
        <taxon>Spiralia</taxon>
        <taxon>Lophotrochozoa</taxon>
        <taxon>Annelida</taxon>
        <taxon>Polychaeta</taxon>
        <taxon>Sedentaria</taxon>
        <taxon>Scolecida</taxon>
        <taxon>Capitellidae</taxon>
        <taxon>Capitella</taxon>
    </lineage>
</organism>
<feature type="non-terminal residue" evidence="10">
    <location>
        <position position="1"/>
    </location>
</feature>
<evidence type="ECO:0000259" key="9">
    <source>
        <dbReference type="Pfam" id="PF00535"/>
    </source>
</evidence>
<evidence type="ECO:0000313" key="10">
    <source>
        <dbReference type="EMBL" id="ELT89149.1"/>
    </source>
</evidence>
<dbReference type="GO" id="GO:0005112">
    <property type="term" value="F:Notch binding"/>
    <property type="evidence" value="ECO:0007669"/>
    <property type="project" value="TreeGrafter"/>
</dbReference>
<reference evidence="11" key="3">
    <citation type="submission" date="2015-06" db="UniProtKB">
        <authorList>
            <consortium name="EnsemblMetazoa"/>
        </authorList>
    </citation>
    <scope>IDENTIFICATION</scope>
</reference>
<dbReference type="SUPFAM" id="SSF53448">
    <property type="entry name" value="Nucleotide-diphospho-sugar transferases"/>
    <property type="match status" value="1"/>
</dbReference>
<keyword evidence="6" id="KW-0472">Membrane</keyword>
<dbReference type="GO" id="GO:0008593">
    <property type="term" value="P:regulation of Notch signaling pathway"/>
    <property type="evidence" value="ECO:0007669"/>
    <property type="project" value="TreeGrafter"/>
</dbReference>
<evidence type="ECO:0000256" key="7">
    <source>
        <dbReference type="ARBA" id="ARBA00023157"/>
    </source>
</evidence>
<evidence type="ECO:0000256" key="5">
    <source>
        <dbReference type="ARBA" id="ARBA00022989"/>
    </source>
</evidence>
<dbReference type="EMBL" id="AMQN01003308">
    <property type="status" value="NOT_ANNOTATED_CDS"/>
    <property type="molecule type" value="Genomic_DNA"/>
</dbReference>
<keyword evidence="7" id="KW-1015">Disulfide bond</keyword>